<feature type="transmembrane region" description="Helical" evidence="1">
    <location>
        <begin position="56"/>
        <end position="76"/>
    </location>
</feature>
<proteinExistence type="predicted"/>
<dbReference type="OrthoDB" id="8188927at2759"/>
<keyword evidence="1" id="KW-0812">Transmembrane</keyword>
<keyword evidence="3" id="KW-1185">Reference proteome</keyword>
<evidence type="ECO:0000313" key="2">
    <source>
        <dbReference type="EMBL" id="CAD7092242.1"/>
    </source>
</evidence>
<protein>
    <submittedName>
        <fullName evidence="2">Uncharacterized protein</fullName>
    </submittedName>
</protein>
<dbReference type="SUPFAM" id="SSF57302">
    <property type="entry name" value="Snake toxin-like"/>
    <property type="match status" value="1"/>
</dbReference>
<keyword evidence="1" id="KW-1133">Transmembrane helix</keyword>
<dbReference type="AlphaFoldDB" id="A0A7R8V522"/>
<dbReference type="Proteomes" id="UP000594454">
    <property type="component" value="Chromosome 6"/>
</dbReference>
<evidence type="ECO:0000313" key="3">
    <source>
        <dbReference type="Proteomes" id="UP000594454"/>
    </source>
</evidence>
<evidence type="ECO:0000256" key="1">
    <source>
        <dbReference type="SAM" id="Phobius"/>
    </source>
</evidence>
<name>A0A7R8V522_HERIL</name>
<organism evidence="2 3">
    <name type="scientific">Hermetia illucens</name>
    <name type="common">Black soldier fly</name>
    <dbReference type="NCBI Taxonomy" id="343691"/>
    <lineage>
        <taxon>Eukaryota</taxon>
        <taxon>Metazoa</taxon>
        <taxon>Ecdysozoa</taxon>
        <taxon>Arthropoda</taxon>
        <taxon>Hexapoda</taxon>
        <taxon>Insecta</taxon>
        <taxon>Pterygota</taxon>
        <taxon>Neoptera</taxon>
        <taxon>Endopterygota</taxon>
        <taxon>Diptera</taxon>
        <taxon>Brachycera</taxon>
        <taxon>Stratiomyomorpha</taxon>
        <taxon>Stratiomyidae</taxon>
        <taxon>Hermetiinae</taxon>
        <taxon>Hermetia</taxon>
    </lineage>
</organism>
<sequence length="78" mass="8864">MSQLHSNNLFILNSVKKYVSELSTVRDCATECTEKEVWETQTYCCTEDGCNGANNISTPNSIMLFLFLIFAILNVIRH</sequence>
<reference evidence="2 3" key="1">
    <citation type="submission" date="2020-11" db="EMBL/GenBank/DDBJ databases">
        <authorList>
            <person name="Wallbank WR R."/>
            <person name="Pardo Diaz C."/>
            <person name="Kozak K."/>
            <person name="Martin S."/>
            <person name="Jiggins C."/>
            <person name="Moest M."/>
            <person name="Warren A I."/>
            <person name="Generalovic N T."/>
            <person name="Byers J.R.P. K."/>
            <person name="Montejo-Kovacevich G."/>
            <person name="Yen C E."/>
        </authorList>
    </citation>
    <scope>NUCLEOTIDE SEQUENCE [LARGE SCALE GENOMIC DNA]</scope>
</reference>
<dbReference type="InterPro" id="IPR045860">
    <property type="entry name" value="Snake_toxin-like_sf"/>
</dbReference>
<gene>
    <name evidence="2" type="ORF">HERILL_LOCUS14619</name>
</gene>
<accession>A0A7R8V522</accession>
<dbReference type="InParanoid" id="A0A7R8V522"/>
<dbReference type="EMBL" id="LR899014">
    <property type="protein sequence ID" value="CAD7092242.1"/>
    <property type="molecule type" value="Genomic_DNA"/>
</dbReference>
<keyword evidence="1" id="KW-0472">Membrane</keyword>